<evidence type="ECO:0000313" key="2">
    <source>
        <dbReference type="Proteomes" id="UP000295710"/>
    </source>
</evidence>
<gene>
    <name evidence="1" type="ORF">E1963_14185</name>
</gene>
<reference evidence="1 2" key="1">
    <citation type="journal article" date="2016" name="Nat. Microbiol.">
        <title>The Mouse Intestinal Bacterial Collection (miBC) provides host-specific insight into cultured diversity and functional potential of the gut microbiota.</title>
        <authorList>
            <person name="Lagkouvardos I."/>
            <person name="Pukall R."/>
            <person name="Abt B."/>
            <person name="Foesel B.U."/>
            <person name="Meier-Kolthoff J.P."/>
            <person name="Kumar N."/>
            <person name="Bresciani A."/>
            <person name="Martinez I."/>
            <person name="Just S."/>
            <person name="Ziegler C."/>
            <person name="Brugiroux S."/>
            <person name="Garzetti D."/>
            <person name="Wenning M."/>
            <person name="Bui T.P."/>
            <person name="Wang J."/>
            <person name="Hugenholtz F."/>
            <person name="Plugge C.M."/>
            <person name="Peterson D.A."/>
            <person name="Hornef M.W."/>
            <person name="Baines J.F."/>
            <person name="Smidt H."/>
            <person name="Walter J."/>
            <person name="Kristiansen K."/>
            <person name="Nielsen H.B."/>
            <person name="Haller D."/>
            <person name="Overmann J."/>
            <person name="Stecher B."/>
            <person name="Clavel T."/>
        </authorList>
    </citation>
    <scope>NUCLEOTIDE SEQUENCE [LARGE SCALE GENOMIC DNA]</scope>
    <source>
        <strain evidence="1 2">DSM 28560</strain>
    </source>
</reference>
<comment type="caution">
    <text evidence="1">The sequence shown here is derived from an EMBL/GenBank/DDBJ whole genome shotgun (WGS) entry which is preliminary data.</text>
</comment>
<name>A0A4R4FBH0_9FIRM</name>
<proteinExistence type="predicted"/>
<dbReference type="EMBL" id="SMMX01000013">
    <property type="protein sequence ID" value="TDA20922.1"/>
    <property type="molecule type" value="Genomic_DNA"/>
</dbReference>
<organism evidence="1 2">
    <name type="scientific">Extibacter muris</name>
    <dbReference type="NCBI Taxonomy" id="1796622"/>
    <lineage>
        <taxon>Bacteria</taxon>
        <taxon>Bacillati</taxon>
        <taxon>Bacillota</taxon>
        <taxon>Clostridia</taxon>
        <taxon>Lachnospirales</taxon>
        <taxon>Lachnospiraceae</taxon>
        <taxon>Extibacter</taxon>
    </lineage>
</organism>
<protein>
    <submittedName>
        <fullName evidence="1">Uncharacterized protein</fullName>
    </submittedName>
</protein>
<keyword evidence="2" id="KW-1185">Reference proteome</keyword>
<evidence type="ECO:0000313" key="1">
    <source>
        <dbReference type="EMBL" id="TDA20922.1"/>
    </source>
</evidence>
<dbReference type="AlphaFoldDB" id="A0A4R4FBH0"/>
<sequence>MRTNICKPPDKTYEYGSMKSTNEKSNICTFLCFGIYTFRKIFAIMCVKAESDNCEVFCPFVLFSVI</sequence>
<dbReference type="Proteomes" id="UP000295710">
    <property type="component" value="Unassembled WGS sequence"/>
</dbReference>
<accession>A0A4R4FBH0</accession>